<feature type="domain" description="Glycosyl hydrolase family 32 C-terminal" evidence="10">
    <location>
        <begin position="588"/>
        <end position="715"/>
    </location>
</feature>
<feature type="chain" id="PRO_5025562510" evidence="8">
    <location>
        <begin position="19"/>
        <end position="722"/>
    </location>
</feature>
<sequence length="722" mass="80836">MAVSAAWLVFSLLFLGHGAVLQLEASHHVFRNLESSSSPSEHQPYRTSYHFQPPKNWINGPMIYRGIYHLFYQYNPQGAIWGHIVWAHSTSTDLVNWTPHEPAIYPSQKSDINGCWSGSATILPWGTPVIFYTGINPQNQQVQNLAMPKNLSDPYLRVWVKSPENPLMAPTPSNQINASSFRDPTTAWLGSDGTWRMLVGSKRDRKGFAILYRSKDLIRWEKAQNPIHSAERTGMWECPDFFPVLIGTKLGVDTSVTGPDVKHVLKVSLDDTKHEYYTIGTYSVDKDIYIPDKGQVDSDSGLRYDYGKFYASKTFFDSAQNRRILWGWINESSSVEDDIKKGWSGIQAIPRTLWLDKSGKQLVQWPIREIERLREKQVQFSRQQVLKGGLAREVSGVTAAQADVEISFGINKLDKAEVLNPSWTNPQLLCSKKGASVKGSLGPFGLRVLASKGLEEYTAVFYRIFKAKDKYVVLMCSDQSRSSLNNDNDKTTYGAFVNVDPVREKLSLRTLIDHSVVESFGGEGKACITARVYPTLAIDDKSHLYLFNNGTEDADVVVSFGVSELEKAEVLDPSLTNPPMLCSRKGASVKGSLGPFGLIVFASKGLIEHTAVFYRVFKARDKYAVLMCSDQSRSSLNENNDKTTYGAFVDVDPVREKLSLRSLIDHSTVESFGGEGKACITARVYPTLAIHDKAHLYVFNNGTENVKITRFSAWSMKKAQIN</sequence>
<dbReference type="Gene3D" id="2.115.10.20">
    <property type="entry name" value="Glycosyl hydrolase domain, family 43"/>
    <property type="match status" value="1"/>
</dbReference>
<keyword evidence="12" id="KW-1185">Reference proteome</keyword>
<accession>A0A6A1W254</accession>
<keyword evidence="5 7" id="KW-0378">Hydrolase</keyword>
<dbReference type="OrthoDB" id="202537at2759"/>
<evidence type="ECO:0000313" key="11">
    <source>
        <dbReference type="EMBL" id="KAB1218416.1"/>
    </source>
</evidence>
<comment type="subcellular location">
    <subcellularLocation>
        <location evidence="2">Vacuole</location>
    </subcellularLocation>
</comment>
<evidence type="ECO:0000256" key="3">
    <source>
        <dbReference type="ARBA" id="ARBA00009902"/>
    </source>
</evidence>
<dbReference type="GO" id="GO:0004564">
    <property type="term" value="F:beta-fructofuranosidase activity"/>
    <property type="evidence" value="ECO:0007669"/>
    <property type="project" value="UniProtKB-EC"/>
</dbReference>
<evidence type="ECO:0000256" key="1">
    <source>
        <dbReference type="ARBA" id="ARBA00000094"/>
    </source>
</evidence>
<keyword evidence="4" id="KW-0926">Vacuole</keyword>
<dbReference type="Proteomes" id="UP000516437">
    <property type="component" value="Chromosome 3"/>
</dbReference>
<keyword evidence="6 7" id="KW-0326">Glycosidase</keyword>
<name>A0A6A1W254_9ROSI</name>
<evidence type="ECO:0000256" key="4">
    <source>
        <dbReference type="ARBA" id="ARBA00022554"/>
    </source>
</evidence>
<dbReference type="SMART" id="SM00640">
    <property type="entry name" value="Glyco_32"/>
    <property type="match status" value="1"/>
</dbReference>
<feature type="domain" description="Glycosyl hydrolase family 32 N-terminal" evidence="9">
    <location>
        <begin position="50"/>
        <end position="366"/>
    </location>
</feature>
<dbReference type="GO" id="GO:0005975">
    <property type="term" value="P:carbohydrate metabolic process"/>
    <property type="evidence" value="ECO:0007669"/>
    <property type="project" value="InterPro"/>
</dbReference>
<dbReference type="InterPro" id="IPR013189">
    <property type="entry name" value="Glyco_hydro_32_C"/>
</dbReference>
<evidence type="ECO:0000256" key="6">
    <source>
        <dbReference type="ARBA" id="ARBA00023295"/>
    </source>
</evidence>
<dbReference type="Pfam" id="PF08244">
    <property type="entry name" value="Glyco_hydro_32C"/>
    <property type="match status" value="2"/>
</dbReference>
<dbReference type="InterPro" id="IPR013148">
    <property type="entry name" value="Glyco_hydro_32_N"/>
</dbReference>
<feature type="domain" description="Glycosyl hydrolase family 32 C-terminal" evidence="10">
    <location>
        <begin position="369"/>
        <end position="557"/>
    </location>
</feature>
<dbReference type="Gene3D" id="2.60.120.560">
    <property type="entry name" value="Exo-inulinase, domain 1"/>
    <property type="match status" value="2"/>
</dbReference>
<evidence type="ECO:0000313" key="12">
    <source>
        <dbReference type="Proteomes" id="UP000516437"/>
    </source>
</evidence>
<evidence type="ECO:0000259" key="9">
    <source>
        <dbReference type="Pfam" id="PF00251"/>
    </source>
</evidence>
<evidence type="ECO:0000256" key="5">
    <source>
        <dbReference type="ARBA" id="ARBA00022801"/>
    </source>
</evidence>
<dbReference type="CDD" id="cd18624">
    <property type="entry name" value="GH32_Fruct1-like"/>
    <property type="match status" value="1"/>
</dbReference>
<evidence type="ECO:0000256" key="7">
    <source>
        <dbReference type="RuleBase" id="RU362110"/>
    </source>
</evidence>
<protein>
    <submittedName>
        <fullName evidence="11">Beta-fructofuranosidase, insoluble isoenzyme CWINV1</fullName>
    </submittedName>
</protein>
<dbReference type="InterPro" id="IPR023296">
    <property type="entry name" value="Glyco_hydro_beta-prop_sf"/>
</dbReference>
<feature type="signal peptide" evidence="8">
    <location>
        <begin position="1"/>
        <end position="18"/>
    </location>
</feature>
<dbReference type="InterPro" id="IPR050551">
    <property type="entry name" value="Fructan_Metab_Enzymes"/>
</dbReference>
<dbReference type="AlphaFoldDB" id="A0A6A1W254"/>
<organism evidence="11 12">
    <name type="scientific">Morella rubra</name>
    <name type="common">Chinese bayberry</name>
    <dbReference type="NCBI Taxonomy" id="262757"/>
    <lineage>
        <taxon>Eukaryota</taxon>
        <taxon>Viridiplantae</taxon>
        <taxon>Streptophyta</taxon>
        <taxon>Embryophyta</taxon>
        <taxon>Tracheophyta</taxon>
        <taxon>Spermatophyta</taxon>
        <taxon>Magnoliopsida</taxon>
        <taxon>eudicotyledons</taxon>
        <taxon>Gunneridae</taxon>
        <taxon>Pentapetalae</taxon>
        <taxon>rosids</taxon>
        <taxon>fabids</taxon>
        <taxon>Fagales</taxon>
        <taxon>Myricaceae</taxon>
        <taxon>Morella</taxon>
    </lineage>
</organism>
<dbReference type="FunFam" id="2.60.120.560:FF:000002">
    <property type="entry name" value="Beta-fructofuranosidase, insoluble isoenzyme CWINV1"/>
    <property type="match status" value="2"/>
</dbReference>
<dbReference type="InterPro" id="IPR013320">
    <property type="entry name" value="ConA-like_dom_sf"/>
</dbReference>
<evidence type="ECO:0000256" key="2">
    <source>
        <dbReference type="ARBA" id="ARBA00004116"/>
    </source>
</evidence>
<dbReference type="FunFam" id="2.115.10.20:FF:000001">
    <property type="entry name" value="Beta-fructofuranosidase, insoluble isoenzyme CWINV1"/>
    <property type="match status" value="1"/>
</dbReference>
<dbReference type="Pfam" id="PF00251">
    <property type="entry name" value="Glyco_hydro_32N"/>
    <property type="match status" value="1"/>
</dbReference>
<comment type="catalytic activity">
    <reaction evidence="1">
        <text>Hydrolysis of terminal non-reducing beta-D-fructofuranoside residues in beta-D-fructofuranosides.</text>
        <dbReference type="EC" id="3.2.1.26"/>
    </reaction>
</comment>
<dbReference type="InterPro" id="IPR001362">
    <property type="entry name" value="Glyco_hydro_32"/>
</dbReference>
<dbReference type="GO" id="GO:0005773">
    <property type="term" value="C:vacuole"/>
    <property type="evidence" value="ECO:0007669"/>
    <property type="project" value="UniProtKB-SubCell"/>
</dbReference>
<keyword evidence="8" id="KW-0732">Signal</keyword>
<reference evidence="11 12" key="1">
    <citation type="journal article" date="2019" name="Plant Biotechnol. J.">
        <title>The red bayberry genome and genetic basis of sex determination.</title>
        <authorList>
            <person name="Jia H.M."/>
            <person name="Jia H.J."/>
            <person name="Cai Q.L."/>
            <person name="Wang Y."/>
            <person name="Zhao H.B."/>
            <person name="Yang W.F."/>
            <person name="Wang G.Y."/>
            <person name="Li Y.H."/>
            <person name="Zhan D.L."/>
            <person name="Shen Y.T."/>
            <person name="Niu Q.F."/>
            <person name="Chang L."/>
            <person name="Qiu J."/>
            <person name="Zhao L."/>
            <person name="Xie H.B."/>
            <person name="Fu W.Y."/>
            <person name="Jin J."/>
            <person name="Li X.W."/>
            <person name="Jiao Y."/>
            <person name="Zhou C.C."/>
            <person name="Tu T."/>
            <person name="Chai C.Y."/>
            <person name="Gao J.L."/>
            <person name="Fan L.J."/>
            <person name="van de Weg E."/>
            <person name="Wang J.Y."/>
            <person name="Gao Z.S."/>
        </authorList>
    </citation>
    <scope>NUCLEOTIDE SEQUENCE [LARGE SCALE GENOMIC DNA]</scope>
    <source>
        <tissue evidence="11">Leaves</tissue>
    </source>
</reference>
<evidence type="ECO:0000259" key="10">
    <source>
        <dbReference type="Pfam" id="PF08244"/>
    </source>
</evidence>
<dbReference type="PANTHER" id="PTHR31953">
    <property type="entry name" value="BETA-FRUCTOFURANOSIDASE, INSOLUBLE ISOENZYME CWINV1-RELATED"/>
    <property type="match status" value="1"/>
</dbReference>
<evidence type="ECO:0000256" key="8">
    <source>
        <dbReference type="SAM" id="SignalP"/>
    </source>
</evidence>
<gene>
    <name evidence="11" type="ORF">CJ030_MR3G026296</name>
</gene>
<dbReference type="SUPFAM" id="SSF75005">
    <property type="entry name" value="Arabinanase/levansucrase/invertase"/>
    <property type="match status" value="1"/>
</dbReference>
<dbReference type="SUPFAM" id="SSF49899">
    <property type="entry name" value="Concanavalin A-like lectins/glucanases"/>
    <property type="match status" value="2"/>
</dbReference>
<comment type="similarity">
    <text evidence="3 7">Belongs to the glycosyl hydrolase 32 family.</text>
</comment>
<dbReference type="EMBL" id="RXIC02000021">
    <property type="protein sequence ID" value="KAB1218416.1"/>
    <property type="molecule type" value="Genomic_DNA"/>
</dbReference>
<comment type="caution">
    <text evidence="11">The sequence shown here is derived from an EMBL/GenBank/DDBJ whole genome shotgun (WGS) entry which is preliminary data.</text>
</comment>
<proteinExistence type="inferred from homology"/>